<dbReference type="EnsemblMetazoa" id="PPA37513.1">
    <property type="protein sequence ID" value="PPA37513.1"/>
    <property type="gene ID" value="WBGene00275882"/>
</dbReference>
<gene>
    <name evidence="2" type="primary">WBGene00275882</name>
</gene>
<dbReference type="SUPFAM" id="SSF54791">
    <property type="entry name" value="Eukaryotic type KH-domain (KH-domain type I)"/>
    <property type="match status" value="4"/>
</dbReference>
<dbReference type="OrthoDB" id="752362at2759"/>
<name>A0A2A6BAX8_PRIPA</name>
<reference evidence="3" key="1">
    <citation type="journal article" date="2008" name="Nat. Genet.">
        <title>The Pristionchus pacificus genome provides a unique perspective on nematode lifestyle and parasitism.</title>
        <authorList>
            <person name="Dieterich C."/>
            <person name="Clifton S.W."/>
            <person name="Schuster L.N."/>
            <person name="Chinwalla A."/>
            <person name="Delehaunty K."/>
            <person name="Dinkelacker I."/>
            <person name="Fulton L."/>
            <person name="Fulton R."/>
            <person name="Godfrey J."/>
            <person name="Minx P."/>
            <person name="Mitreva M."/>
            <person name="Roeseler W."/>
            <person name="Tian H."/>
            <person name="Witte H."/>
            <person name="Yang S.P."/>
            <person name="Wilson R.K."/>
            <person name="Sommer R.J."/>
        </authorList>
    </citation>
    <scope>NUCLEOTIDE SEQUENCE [LARGE SCALE GENOMIC DNA]</scope>
    <source>
        <strain evidence="3">PS312</strain>
    </source>
</reference>
<dbReference type="InterPro" id="IPR004087">
    <property type="entry name" value="KH_dom"/>
</dbReference>
<feature type="region of interest" description="Disordered" evidence="1">
    <location>
        <begin position="488"/>
        <end position="521"/>
    </location>
</feature>
<feature type="compositionally biased region" description="Basic and acidic residues" evidence="1">
    <location>
        <begin position="367"/>
        <end position="379"/>
    </location>
</feature>
<protein>
    <submittedName>
        <fullName evidence="2">Zbp-1</fullName>
    </submittedName>
</protein>
<feature type="region of interest" description="Disordered" evidence="1">
    <location>
        <begin position="352"/>
        <end position="420"/>
    </location>
</feature>
<dbReference type="GO" id="GO:0003730">
    <property type="term" value="F:mRNA 3'-UTR binding"/>
    <property type="evidence" value="ECO:0000318"/>
    <property type="project" value="GO_Central"/>
</dbReference>
<reference evidence="2" key="2">
    <citation type="submission" date="2022-06" db="UniProtKB">
        <authorList>
            <consortium name="EnsemblMetazoa"/>
        </authorList>
    </citation>
    <scope>IDENTIFICATION</scope>
    <source>
        <strain evidence="2">PS312</strain>
    </source>
</reference>
<feature type="region of interest" description="Disordered" evidence="1">
    <location>
        <begin position="173"/>
        <end position="192"/>
    </location>
</feature>
<dbReference type="Proteomes" id="UP000005239">
    <property type="component" value="Unassembled WGS sequence"/>
</dbReference>
<feature type="region of interest" description="Disordered" evidence="1">
    <location>
        <begin position="552"/>
        <end position="574"/>
    </location>
</feature>
<dbReference type="GO" id="GO:0010468">
    <property type="term" value="P:regulation of gene expression"/>
    <property type="evidence" value="ECO:0000318"/>
    <property type="project" value="GO_Central"/>
</dbReference>
<dbReference type="PROSITE" id="PS50084">
    <property type="entry name" value="KH_TYPE_1"/>
    <property type="match status" value="4"/>
</dbReference>
<feature type="region of interest" description="Disordered" evidence="1">
    <location>
        <begin position="61"/>
        <end position="93"/>
    </location>
</feature>
<dbReference type="Gene3D" id="3.30.310.210">
    <property type="match status" value="1"/>
</dbReference>
<dbReference type="GO" id="GO:0005737">
    <property type="term" value="C:cytoplasm"/>
    <property type="evidence" value="ECO:0000318"/>
    <property type="project" value="GO_Central"/>
</dbReference>
<organism evidence="2 3">
    <name type="scientific">Pristionchus pacificus</name>
    <name type="common">Parasitic nematode worm</name>
    <dbReference type="NCBI Taxonomy" id="54126"/>
    <lineage>
        <taxon>Eukaryota</taxon>
        <taxon>Metazoa</taxon>
        <taxon>Ecdysozoa</taxon>
        <taxon>Nematoda</taxon>
        <taxon>Chromadorea</taxon>
        <taxon>Rhabditida</taxon>
        <taxon>Rhabditina</taxon>
        <taxon>Diplogasteromorpha</taxon>
        <taxon>Diplogasteroidea</taxon>
        <taxon>Neodiplogasteridae</taxon>
        <taxon>Pristionchus</taxon>
    </lineage>
</organism>
<dbReference type="InterPro" id="IPR036612">
    <property type="entry name" value="KH_dom_type_1_sf"/>
</dbReference>
<evidence type="ECO:0000313" key="2">
    <source>
        <dbReference type="EnsemblMetazoa" id="PPA37513.1"/>
    </source>
</evidence>
<dbReference type="GO" id="GO:0007399">
    <property type="term" value="P:nervous system development"/>
    <property type="evidence" value="ECO:0000318"/>
    <property type="project" value="GO_Central"/>
</dbReference>
<proteinExistence type="predicted"/>
<feature type="region of interest" description="Disordered" evidence="1">
    <location>
        <begin position="1"/>
        <end position="27"/>
    </location>
</feature>
<dbReference type="CDD" id="cd22403">
    <property type="entry name" value="KH-I_IGF2BP_rpt4"/>
    <property type="match status" value="1"/>
</dbReference>
<sequence>MDYYRPTQAVSHSGPTPQNYMYQPTGNQSNSGMYYQTMSGYPQQASPYAMQPTVSQGNTMVNQSGASGATGNGRRTRDNNGPGVMTPGIPRNQNEVPLRMTVDAKYVGAIIGQQGNKIKEITRESKAKCIVDAQKGMRDPQGSSEKIILIDGTAENSSKAVVKILEVIEAEKEKERDRELAGGDSGLGDLEKSSSNEVELKLRAQNQLVGRLIGKQGATIKKIMSETETVIYVSNLPEGAASASNIAPMYAHDMGGMLAMITDRTITVKGQSISAVSTAEAKISAKLRQSFEYDVSSRMAYGPGMPMMPMPYADPMAVMAGMRPPMTSSFKTTKMYVPNNMVGAIIGSKGSHIRGINRSTGAQVRVEGNEKREEKKEEGVEGTESPVERESSPPVKTSPESEKKKDEDEGEEIEKREEERLVTIMGTDNQIYKAQYAIFAKIAEQQQLYLEEVKLRSEVNVPSRLVGRIIGKGGQNVRELQRLTGAHVKIAEENNPENREKKDEKEEDGETTSDGGLNGETTVRIVGNMNATINVEARIASLVGDFHRTSLNESRANGSYSAAPATSAVSNTAE</sequence>
<dbReference type="SMART" id="SM00322">
    <property type="entry name" value="KH"/>
    <property type="match status" value="4"/>
</dbReference>
<keyword evidence="3" id="KW-1185">Reference proteome</keyword>
<accession>A0A2A6BAX8</accession>
<evidence type="ECO:0000256" key="1">
    <source>
        <dbReference type="SAM" id="MobiDB-lite"/>
    </source>
</evidence>
<dbReference type="InterPro" id="IPR004088">
    <property type="entry name" value="KH_dom_type_1"/>
</dbReference>
<accession>A0A8R1US05</accession>
<dbReference type="AlphaFoldDB" id="A0A2A6BAX8"/>
<feature type="compositionally biased region" description="Polar residues" evidence="1">
    <location>
        <begin position="8"/>
        <end position="27"/>
    </location>
</feature>
<dbReference type="PANTHER" id="PTHR10288">
    <property type="entry name" value="KH DOMAIN CONTAINING RNA BINDING PROTEIN"/>
    <property type="match status" value="1"/>
</dbReference>
<dbReference type="GO" id="GO:0005634">
    <property type="term" value="C:nucleus"/>
    <property type="evidence" value="ECO:0000318"/>
    <property type="project" value="GO_Central"/>
</dbReference>
<feature type="compositionally biased region" description="Basic and acidic residues" evidence="1">
    <location>
        <begin position="399"/>
        <end position="420"/>
    </location>
</feature>
<evidence type="ECO:0000313" key="3">
    <source>
        <dbReference type="Proteomes" id="UP000005239"/>
    </source>
</evidence>
<dbReference type="Pfam" id="PF00013">
    <property type="entry name" value="KH_1"/>
    <property type="match status" value="4"/>
</dbReference>
<dbReference type="Gene3D" id="3.30.1370.10">
    <property type="entry name" value="K Homology domain, type 1"/>
    <property type="match status" value="3"/>
</dbReference>
<feature type="compositionally biased region" description="Basic and acidic residues" evidence="1">
    <location>
        <begin position="489"/>
        <end position="504"/>
    </location>
</feature>
<dbReference type="GO" id="GO:0005829">
    <property type="term" value="C:cytosol"/>
    <property type="evidence" value="ECO:0000318"/>
    <property type="project" value="GO_Central"/>
</dbReference>